<protein>
    <recommendedName>
        <fullName evidence="6">Glycosyl hydrolase (DUF1680)</fullName>
    </recommendedName>
</protein>
<evidence type="ECO:0000259" key="1">
    <source>
        <dbReference type="Pfam" id="PF07944"/>
    </source>
</evidence>
<accession>A0A286RDR6</accession>
<keyword evidence="5" id="KW-1185">Reference proteome</keyword>
<gene>
    <name evidence="4" type="ORF">THTE_1485</name>
</gene>
<feature type="domain" description="Non-reducing end beta-L-arabinofuranosidase-like GH127 C-terminal" evidence="3">
    <location>
        <begin position="534"/>
        <end position="627"/>
    </location>
</feature>
<dbReference type="InterPro" id="IPR049046">
    <property type="entry name" value="Beta-AFase-like_GH127_middle"/>
</dbReference>
<evidence type="ECO:0000259" key="3">
    <source>
        <dbReference type="Pfam" id="PF20737"/>
    </source>
</evidence>
<dbReference type="InterPro" id="IPR049174">
    <property type="entry name" value="Beta-AFase-like"/>
</dbReference>
<dbReference type="Pfam" id="PF07944">
    <property type="entry name" value="Beta-AFase-like_GH127_cat"/>
    <property type="match status" value="1"/>
</dbReference>
<reference evidence="4 5" key="1">
    <citation type="journal article" name="Front. Microbiol.">
        <title>Sugar Metabolism of the First Thermophilic Planctomycete Thermogutta terrifontis: Comparative Genomic and Transcriptomic Approaches.</title>
        <authorList>
            <person name="Elcheninov A.G."/>
            <person name="Menzel P."/>
            <person name="Gudbergsdottir S.R."/>
            <person name="Slesarev A.I."/>
            <person name="Kadnikov V.V."/>
            <person name="Krogh A."/>
            <person name="Bonch-Osmolovskaya E.A."/>
            <person name="Peng X."/>
            <person name="Kublanov I.V."/>
        </authorList>
    </citation>
    <scope>NUCLEOTIDE SEQUENCE [LARGE SCALE GENOMIC DNA]</scope>
    <source>
        <strain evidence="4 5">R1</strain>
    </source>
</reference>
<dbReference type="KEGG" id="ttf:THTE_1485"/>
<dbReference type="InterPro" id="IPR049049">
    <property type="entry name" value="Beta-AFase-like_GH127_C"/>
</dbReference>
<feature type="domain" description="Non-reducing end beta-L-arabinofuranosidase-like GH127 middle" evidence="2">
    <location>
        <begin position="433"/>
        <end position="532"/>
    </location>
</feature>
<dbReference type="PANTHER" id="PTHR43465">
    <property type="entry name" value="DUF1680 DOMAIN PROTEIN (AFU_ORTHOLOGUE AFUA_1G08910)"/>
    <property type="match status" value="1"/>
</dbReference>
<evidence type="ECO:0008006" key="6">
    <source>
        <dbReference type="Google" id="ProtNLM"/>
    </source>
</evidence>
<evidence type="ECO:0000313" key="5">
    <source>
        <dbReference type="Proteomes" id="UP000215086"/>
    </source>
</evidence>
<feature type="domain" description="Non-reducing end beta-L-arabinofuranosidase-like GH127 catalytic" evidence="1">
    <location>
        <begin position="42"/>
        <end position="416"/>
    </location>
</feature>
<organism evidence="4 5">
    <name type="scientific">Thermogutta terrifontis</name>
    <dbReference type="NCBI Taxonomy" id="1331910"/>
    <lineage>
        <taxon>Bacteria</taxon>
        <taxon>Pseudomonadati</taxon>
        <taxon>Planctomycetota</taxon>
        <taxon>Planctomycetia</taxon>
        <taxon>Pirellulales</taxon>
        <taxon>Thermoguttaceae</taxon>
        <taxon>Thermogutta</taxon>
    </lineage>
</organism>
<dbReference type="Pfam" id="PF20737">
    <property type="entry name" value="Glyco_hydro127C"/>
    <property type="match status" value="1"/>
</dbReference>
<dbReference type="EMBL" id="CP018477">
    <property type="protein sequence ID" value="ASV74087.1"/>
    <property type="molecule type" value="Genomic_DNA"/>
</dbReference>
<dbReference type="InterPro" id="IPR012878">
    <property type="entry name" value="Beta-AFase-like_GH127_cat"/>
</dbReference>
<dbReference type="InterPro" id="IPR008928">
    <property type="entry name" value="6-hairpin_glycosidase_sf"/>
</dbReference>
<dbReference type="Pfam" id="PF20736">
    <property type="entry name" value="Glyco_hydro127M"/>
    <property type="match status" value="1"/>
</dbReference>
<dbReference type="PANTHER" id="PTHR43465:SF2">
    <property type="entry name" value="DUF1680 DOMAIN PROTEIN (AFU_ORTHOLOGUE AFUA_1G08910)"/>
    <property type="match status" value="1"/>
</dbReference>
<evidence type="ECO:0000259" key="2">
    <source>
        <dbReference type="Pfam" id="PF20736"/>
    </source>
</evidence>
<dbReference type="Gene3D" id="2.60.120.260">
    <property type="entry name" value="Galactose-binding domain-like"/>
    <property type="match status" value="1"/>
</dbReference>
<name>A0A286RDR6_9BACT</name>
<dbReference type="RefSeq" id="WP_207651789.1">
    <property type="nucleotide sequence ID" value="NZ_CP018477.1"/>
</dbReference>
<sequence>MRQVILGMVTCGLILGALGTLRAARAAESVSPRRLTIVPFTAVHVEDEFWAPRIRTNRERSIPHNLKWCEETGRISNFAKAAGLMEGKFEGIYFNDSDVYKVLEGASYALAQQPDPQLEKEVDRIIGLIAAAQRPDGYLNTYYTLTGLDKRWTNLPVMHELYCAGHLFEAAVAHYRATGKRTFLDVAIKLADHIDSIFGPGKKYGVPGHEEIELALVKLYEVTGEKRYLDLAKFFIDERGNTTHRQSYGPYCQDHLPVRQQSEIVGHAVRAMYLYSGVADVAAYTGDPELMAAMDRIWKDVTLRKMYITGGIGARHEGEAFGEAYELPNESAYCETCAAIGLVLWAYRLGLMHGDAQYADVLERTLYNGVLSGVALDGEHFFYVNPLASAGDHHRQPFFGCACCPTNVVRLIPSVPGYVYAVRPAQGDHPAELFVNLYIGGEAKIDLGLPQPVNIRQKTRYPWDGRVELTISPPSEAEWTLRLRIPSWCREATVAVNDEPAAPVVLSQLDRGYYLVRRKWKDGDKITLNLAMPVERIEAHPKVLADRGRVAVQRGPIVYCLEAVDNGFDVRSAVLARDPQFEIEFRPDLLGGIVVIKGTAADGRRLTFVPYHLWDHRDPGPMVVWVRQAGKPRHPDPNDPSWEGRLYRPLDPASLTGDETLTATEAARPSASHCWRNDSVEALNDGIEPKDSNDHSIPRFTWWDHRGTQEWVQYDWDKPVAVKGVRVYWFDDEPRGGHCRLPASWRILYRKGETWVPVNVPGSLPVVKNGWSEVQFEPVETTGLRLEVQLQPTWSGGILEWQVIEAR</sequence>
<dbReference type="AlphaFoldDB" id="A0A286RDR6"/>
<dbReference type="SUPFAM" id="SSF48208">
    <property type="entry name" value="Six-hairpin glycosidases"/>
    <property type="match status" value="1"/>
</dbReference>
<proteinExistence type="predicted"/>
<dbReference type="GO" id="GO:0005975">
    <property type="term" value="P:carbohydrate metabolic process"/>
    <property type="evidence" value="ECO:0007669"/>
    <property type="project" value="InterPro"/>
</dbReference>
<evidence type="ECO:0000313" key="4">
    <source>
        <dbReference type="EMBL" id="ASV74087.1"/>
    </source>
</evidence>
<dbReference type="Proteomes" id="UP000215086">
    <property type="component" value="Chromosome"/>
</dbReference>